<dbReference type="InterPro" id="IPR028979">
    <property type="entry name" value="Ser_kin/Pase_Hpr-like_N_sf"/>
</dbReference>
<dbReference type="SUPFAM" id="SSF75138">
    <property type="entry name" value="HprK N-terminal domain-like"/>
    <property type="match status" value="1"/>
</dbReference>
<sequence>MVVQDLAQLEGFTEHCMGDGSLTIQDAYTGDLLSDVMGNAPAESVLITIQAHKNTVAVASLAGIRALVICNNRSIPSDMLQAAKDEGIAIFTTAVTQFEASCRIAAALGRINAGKA</sequence>
<name>A0A644ZHM5_9ZZZZ</name>
<proteinExistence type="predicted"/>
<protein>
    <recommendedName>
        <fullName evidence="2">DRTGG domain-containing protein</fullName>
    </recommendedName>
</protein>
<organism evidence="1">
    <name type="scientific">bioreactor metagenome</name>
    <dbReference type="NCBI Taxonomy" id="1076179"/>
    <lineage>
        <taxon>unclassified sequences</taxon>
        <taxon>metagenomes</taxon>
        <taxon>ecological metagenomes</taxon>
    </lineage>
</organism>
<dbReference type="EMBL" id="VSSQ01008202">
    <property type="protein sequence ID" value="MPM38193.1"/>
    <property type="molecule type" value="Genomic_DNA"/>
</dbReference>
<accession>A0A644ZHM5</accession>
<comment type="caution">
    <text evidence="1">The sequence shown here is derived from an EMBL/GenBank/DDBJ whole genome shotgun (WGS) entry which is preliminary data.</text>
</comment>
<dbReference type="Gene3D" id="3.40.1390.20">
    <property type="entry name" value="HprK N-terminal domain-like"/>
    <property type="match status" value="1"/>
</dbReference>
<reference evidence="1" key="1">
    <citation type="submission" date="2019-08" db="EMBL/GenBank/DDBJ databases">
        <authorList>
            <person name="Kucharzyk K."/>
            <person name="Murdoch R.W."/>
            <person name="Higgins S."/>
            <person name="Loffler F."/>
        </authorList>
    </citation>
    <scope>NUCLEOTIDE SEQUENCE</scope>
</reference>
<dbReference type="AlphaFoldDB" id="A0A644ZHM5"/>
<evidence type="ECO:0008006" key="2">
    <source>
        <dbReference type="Google" id="ProtNLM"/>
    </source>
</evidence>
<evidence type="ECO:0000313" key="1">
    <source>
        <dbReference type="EMBL" id="MPM38193.1"/>
    </source>
</evidence>
<gene>
    <name evidence="1" type="ORF">SDC9_84820</name>
</gene>